<evidence type="ECO:0000313" key="2">
    <source>
        <dbReference type="EMBL" id="GGG72559.1"/>
    </source>
</evidence>
<reference evidence="2" key="1">
    <citation type="journal article" date="2014" name="Int. J. Syst. Evol. Microbiol.">
        <title>Complete genome sequence of Corynebacterium casei LMG S-19264T (=DSM 44701T), isolated from a smear-ripened cheese.</title>
        <authorList>
            <consortium name="US DOE Joint Genome Institute (JGI-PGF)"/>
            <person name="Walter F."/>
            <person name="Albersmeier A."/>
            <person name="Kalinowski J."/>
            <person name="Ruckert C."/>
        </authorList>
    </citation>
    <scope>NUCLEOTIDE SEQUENCE</scope>
    <source>
        <strain evidence="2">CGMCC 1.12187</strain>
    </source>
</reference>
<dbReference type="Proteomes" id="UP000638848">
    <property type="component" value="Unassembled WGS sequence"/>
</dbReference>
<feature type="compositionally biased region" description="Acidic residues" evidence="1">
    <location>
        <begin position="522"/>
        <end position="533"/>
    </location>
</feature>
<dbReference type="AlphaFoldDB" id="A0A917M291"/>
<gene>
    <name evidence="2" type="ORF">GCM10011374_41640</name>
</gene>
<evidence type="ECO:0000256" key="1">
    <source>
        <dbReference type="SAM" id="MobiDB-lite"/>
    </source>
</evidence>
<proteinExistence type="predicted"/>
<protein>
    <submittedName>
        <fullName evidence="2">Uncharacterized protein</fullName>
    </submittedName>
</protein>
<name>A0A917M291_9MICC</name>
<comment type="caution">
    <text evidence="2">The sequence shown here is derived from an EMBL/GenBank/DDBJ whole genome shotgun (WGS) entry which is preliminary data.</text>
</comment>
<organism evidence="2 3">
    <name type="scientific">Kocuria dechangensis</name>
    <dbReference type="NCBI Taxonomy" id="1176249"/>
    <lineage>
        <taxon>Bacteria</taxon>
        <taxon>Bacillati</taxon>
        <taxon>Actinomycetota</taxon>
        <taxon>Actinomycetes</taxon>
        <taxon>Micrococcales</taxon>
        <taxon>Micrococcaceae</taxon>
        <taxon>Kocuria</taxon>
    </lineage>
</organism>
<sequence>MVPVIRGRRKNPSLADLLDTAFAAGAERIMLTGKLPVAEPGAAHWLMAETPGWRHGAHWLEAPPTGRYYHQATQPVGDRRARPLEVATAAAWFGSRRLGFHQARAAWELVAAALGRAEPKLSALMKSPAATGQNLWALSMPANLDPVPVEAEIAEEIHRTSGQHHIEHLVAGPSFSEHPDCLPLIDPASGQDSMEQFAYIDGRFMYAGLCNELAVGPGRRLRGIEAHYLFEESPYAPARYHIRFTVPAGWNHLGIWGVQVPGSTSGWYWPNRPGATAQTWVDAAELRVGVAHGWVPDRFVEAVQFTAQKPAIRGQARAVAARPLDTFAERLASARAAVEIAEVDEAVKEAARTALRAILLETIGAFASRGRRSTVSVSSALEVPEAYQHSIRVWGSRITYQAPSPVTDRQRQFYHPELPAQVWGRARARVLDGTKAAPAGALHVDPHQLIGINGDALYTTTVPTWALPTACGGADDGRVGKLRLKGVLPGPLPVPVTRAAREALMHRAEAAGPGPAWQAGEETGEETGEGVSR</sequence>
<accession>A0A917M291</accession>
<reference evidence="2" key="2">
    <citation type="submission" date="2020-09" db="EMBL/GenBank/DDBJ databases">
        <authorList>
            <person name="Sun Q."/>
            <person name="Zhou Y."/>
        </authorList>
    </citation>
    <scope>NUCLEOTIDE SEQUENCE</scope>
    <source>
        <strain evidence="2">CGMCC 1.12187</strain>
    </source>
</reference>
<dbReference type="EMBL" id="BMEQ01000066">
    <property type="protein sequence ID" value="GGG72559.1"/>
    <property type="molecule type" value="Genomic_DNA"/>
</dbReference>
<evidence type="ECO:0000313" key="3">
    <source>
        <dbReference type="Proteomes" id="UP000638848"/>
    </source>
</evidence>
<keyword evidence="3" id="KW-1185">Reference proteome</keyword>
<feature type="region of interest" description="Disordered" evidence="1">
    <location>
        <begin position="510"/>
        <end position="533"/>
    </location>
</feature>